<dbReference type="OrthoDB" id="9794387at2"/>
<dbReference type="PRINTS" id="PR00081">
    <property type="entry name" value="GDHRDH"/>
</dbReference>
<evidence type="ECO:0000256" key="4">
    <source>
        <dbReference type="ARBA" id="ARBA00023002"/>
    </source>
</evidence>
<feature type="region of interest" description="Disordered" evidence="5">
    <location>
        <begin position="220"/>
        <end position="249"/>
    </location>
</feature>
<evidence type="ECO:0000256" key="3">
    <source>
        <dbReference type="ARBA" id="ARBA00022857"/>
    </source>
</evidence>
<evidence type="ECO:0000256" key="1">
    <source>
        <dbReference type="ARBA" id="ARBA00004496"/>
    </source>
</evidence>
<sequence length="249" mass="26891">MPNRIALVTGCSRGVGAALAAELLRRNWRVHGISRSAPPAELIEDGLVHLPLDLSDVDAVGEHFHASFANDLHLEAADQIALVNNAGVLAMAPTQGLDLRQMDAAFRVNVTVPAWLMGWFVQHTPEITRLDLVNLSSGAASSAYPGWLTYCTSKAALRMAGRVVAADVAEQLALSDRPIHVLDYAPGVVATEMQAEIRSAAPSSFPRSERFHDLYEQDQLADPSAPAGEIADLLERRNPPAYDERRLGS</sequence>
<dbReference type="InterPro" id="IPR036291">
    <property type="entry name" value="NAD(P)-bd_dom_sf"/>
</dbReference>
<evidence type="ECO:0000256" key="2">
    <source>
        <dbReference type="ARBA" id="ARBA00022490"/>
    </source>
</evidence>
<keyword evidence="7" id="KW-1185">Reference proteome</keyword>
<reference evidence="6 7" key="1">
    <citation type="submission" date="2019-02" db="EMBL/GenBank/DDBJ databases">
        <title>Deep-cultivation of Planctomycetes and their phenomic and genomic characterization uncovers novel biology.</title>
        <authorList>
            <person name="Wiegand S."/>
            <person name="Jogler M."/>
            <person name="Boedeker C."/>
            <person name="Pinto D."/>
            <person name="Vollmers J."/>
            <person name="Rivas-Marin E."/>
            <person name="Kohn T."/>
            <person name="Peeters S.H."/>
            <person name="Heuer A."/>
            <person name="Rast P."/>
            <person name="Oberbeckmann S."/>
            <person name="Bunk B."/>
            <person name="Jeske O."/>
            <person name="Meyerdierks A."/>
            <person name="Storesund J.E."/>
            <person name="Kallscheuer N."/>
            <person name="Luecker S."/>
            <person name="Lage O.M."/>
            <person name="Pohl T."/>
            <person name="Merkel B.J."/>
            <person name="Hornburger P."/>
            <person name="Mueller R.-W."/>
            <person name="Bruemmer F."/>
            <person name="Labrenz M."/>
            <person name="Spormann A.M."/>
            <person name="Op den Camp H."/>
            <person name="Overmann J."/>
            <person name="Amann R."/>
            <person name="Jetten M.S.M."/>
            <person name="Mascher T."/>
            <person name="Medema M.H."/>
            <person name="Devos D.P."/>
            <person name="Kaster A.-K."/>
            <person name="Ovreas L."/>
            <person name="Rohde M."/>
            <person name="Galperin M.Y."/>
            <person name="Jogler C."/>
        </authorList>
    </citation>
    <scope>NUCLEOTIDE SEQUENCE [LARGE SCALE GENOMIC DNA]</scope>
    <source>
        <strain evidence="6 7">Poly30</strain>
    </source>
</reference>
<dbReference type="SUPFAM" id="SSF51735">
    <property type="entry name" value="NAD(P)-binding Rossmann-fold domains"/>
    <property type="match status" value="1"/>
</dbReference>
<evidence type="ECO:0000313" key="7">
    <source>
        <dbReference type="Proteomes" id="UP000320390"/>
    </source>
</evidence>
<dbReference type="AlphaFoldDB" id="A0A518ENT7"/>
<accession>A0A518ENT7</accession>
<dbReference type="GO" id="GO:0005737">
    <property type="term" value="C:cytoplasm"/>
    <property type="evidence" value="ECO:0007669"/>
    <property type="project" value="UniProtKB-SubCell"/>
</dbReference>
<protein>
    <submittedName>
        <fullName evidence="6">Benzil reductase ((S)-benzoin forming)</fullName>
        <ecNumber evidence="6">1.1.1.320</ecNumber>
    </submittedName>
</protein>
<keyword evidence="2" id="KW-0963">Cytoplasm</keyword>
<keyword evidence="4 6" id="KW-0560">Oxidoreductase</keyword>
<keyword evidence="3" id="KW-0521">NADP</keyword>
<dbReference type="RefSeq" id="WP_145195325.1">
    <property type="nucleotide sequence ID" value="NZ_CP036434.1"/>
</dbReference>
<evidence type="ECO:0000313" key="6">
    <source>
        <dbReference type="EMBL" id="QDV05751.1"/>
    </source>
</evidence>
<dbReference type="PANTHER" id="PTHR44085">
    <property type="entry name" value="SEPIAPTERIN REDUCTASE"/>
    <property type="match status" value="1"/>
</dbReference>
<proteinExistence type="predicted"/>
<dbReference type="GO" id="GO:0006729">
    <property type="term" value="P:tetrahydrobiopterin biosynthetic process"/>
    <property type="evidence" value="ECO:0007669"/>
    <property type="project" value="TreeGrafter"/>
</dbReference>
<gene>
    <name evidence="6" type="primary">yueD</name>
    <name evidence="6" type="ORF">Poly30_12530</name>
</gene>
<dbReference type="Pfam" id="PF00106">
    <property type="entry name" value="adh_short"/>
    <property type="match status" value="1"/>
</dbReference>
<comment type="subcellular location">
    <subcellularLocation>
        <location evidence="1">Cytoplasm</location>
    </subcellularLocation>
</comment>
<dbReference type="Gene3D" id="3.40.50.720">
    <property type="entry name" value="NAD(P)-binding Rossmann-like Domain"/>
    <property type="match status" value="1"/>
</dbReference>
<dbReference type="InterPro" id="IPR002347">
    <property type="entry name" value="SDR_fam"/>
</dbReference>
<organism evidence="6 7">
    <name type="scientific">Saltatorellus ferox</name>
    <dbReference type="NCBI Taxonomy" id="2528018"/>
    <lineage>
        <taxon>Bacteria</taxon>
        <taxon>Pseudomonadati</taxon>
        <taxon>Planctomycetota</taxon>
        <taxon>Planctomycetia</taxon>
        <taxon>Planctomycetia incertae sedis</taxon>
        <taxon>Saltatorellus</taxon>
    </lineage>
</organism>
<dbReference type="Proteomes" id="UP000320390">
    <property type="component" value="Chromosome"/>
</dbReference>
<dbReference type="PANTHER" id="PTHR44085:SF2">
    <property type="entry name" value="SEPIAPTERIN REDUCTASE"/>
    <property type="match status" value="1"/>
</dbReference>
<dbReference type="EMBL" id="CP036434">
    <property type="protein sequence ID" value="QDV05751.1"/>
    <property type="molecule type" value="Genomic_DNA"/>
</dbReference>
<dbReference type="InterPro" id="IPR051721">
    <property type="entry name" value="Biopterin_syn/organic_redct"/>
</dbReference>
<name>A0A518ENT7_9BACT</name>
<evidence type="ECO:0000256" key="5">
    <source>
        <dbReference type="SAM" id="MobiDB-lite"/>
    </source>
</evidence>
<feature type="compositionally biased region" description="Basic and acidic residues" evidence="5">
    <location>
        <begin position="233"/>
        <end position="249"/>
    </location>
</feature>
<dbReference type="GO" id="GO:0004757">
    <property type="term" value="F:sepiapterin reductase (NADP+) activity"/>
    <property type="evidence" value="ECO:0007669"/>
    <property type="project" value="TreeGrafter"/>
</dbReference>
<dbReference type="EC" id="1.1.1.320" evidence="6"/>